<reference evidence="3" key="1">
    <citation type="submission" date="2017-12" db="EMBL/GenBank/DDBJ databases">
        <title>FDA dAtabase for Regulatory Grade micrObial Sequences (FDA-ARGOS): Supporting development and validation of Infectious Disease Dx tests.</title>
        <authorList>
            <person name="Kerrigan L."/>
            <person name="Tallon L.J."/>
            <person name="Sadzewicz L."/>
            <person name="Sengamalay N."/>
            <person name="Ott S."/>
            <person name="Godinez A."/>
            <person name="Nagaraj S."/>
            <person name="Vavikolanu K."/>
            <person name="Vyas G."/>
            <person name="Nadendla S."/>
            <person name="Aluvathingal J."/>
            <person name="Sichtig H."/>
        </authorList>
    </citation>
    <scope>NUCLEOTIDE SEQUENCE [LARGE SCALE GENOMIC DNA]</scope>
    <source>
        <strain evidence="3">FDAARGOS_200</strain>
    </source>
</reference>
<dbReference type="Gene3D" id="3.40.50.2300">
    <property type="match status" value="1"/>
</dbReference>
<sequence>MSRKEGRKFCLTQEALKECKLKLNLSIATDGEQAMNFLFRRSGYEDAKRPDLILLDLNLPKKDGREVLKEIKSDDSLKKIPVVILTVSREELDILQAYDTHVNCYITKPLDLDKFSEVVRSIESFWFTIVTLPH</sequence>
<comment type="caution">
    <text evidence="3">The sequence shown here is derived from an EMBL/GenBank/DDBJ whole genome shotgun (WGS) entry which is preliminary data.</text>
</comment>
<gene>
    <name evidence="3" type="ORF">A6J39_017205</name>
</gene>
<dbReference type="PANTHER" id="PTHR44520:SF2">
    <property type="entry name" value="RESPONSE REGULATOR RCP1"/>
    <property type="match status" value="1"/>
</dbReference>
<evidence type="ECO:0000313" key="3">
    <source>
        <dbReference type="EMBL" id="PNL62804.1"/>
    </source>
</evidence>
<dbReference type="InterPro" id="IPR052893">
    <property type="entry name" value="TCS_response_regulator"/>
</dbReference>
<evidence type="ECO:0000313" key="4">
    <source>
        <dbReference type="Proteomes" id="UP000192511"/>
    </source>
</evidence>
<evidence type="ECO:0000259" key="2">
    <source>
        <dbReference type="PROSITE" id="PS50110"/>
    </source>
</evidence>
<dbReference type="InterPro" id="IPR001789">
    <property type="entry name" value="Sig_transdc_resp-reg_receiver"/>
</dbReference>
<dbReference type="GeneID" id="98064783"/>
<dbReference type="CDD" id="cd17557">
    <property type="entry name" value="REC_Rcp-like"/>
    <property type="match status" value="1"/>
</dbReference>
<dbReference type="Proteomes" id="UP000192511">
    <property type="component" value="Unassembled WGS sequence"/>
</dbReference>
<dbReference type="PROSITE" id="PS50110">
    <property type="entry name" value="RESPONSE_REGULATORY"/>
    <property type="match status" value="1"/>
</dbReference>
<dbReference type="SMART" id="SM00448">
    <property type="entry name" value="REC"/>
    <property type="match status" value="1"/>
</dbReference>
<dbReference type="InterPro" id="IPR011006">
    <property type="entry name" value="CheY-like_superfamily"/>
</dbReference>
<organism evidence="3 4">
    <name type="scientific">Legionella anisa</name>
    <dbReference type="NCBI Taxonomy" id="28082"/>
    <lineage>
        <taxon>Bacteria</taxon>
        <taxon>Pseudomonadati</taxon>
        <taxon>Pseudomonadota</taxon>
        <taxon>Gammaproteobacteria</taxon>
        <taxon>Legionellales</taxon>
        <taxon>Legionellaceae</taxon>
        <taxon>Legionella</taxon>
    </lineage>
</organism>
<evidence type="ECO:0000256" key="1">
    <source>
        <dbReference type="PROSITE-ProRule" id="PRU00169"/>
    </source>
</evidence>
<protein>
    <submittedName>
        <fullName evidence="3">Response regulator</fullName>
    </submittedName>
</protein>
<dbReference type="RefSeq" id="WP_040523089.1">
    <property type="nucleotide sequence ID" value="NZ_CAAAHR010000120.1"/>
</dbReference>
<keyword evidence="4" id="KW-1185">Reference proteome</keyword>
<feature type="domain" description="Response regulatory" evidence="2">
    <location>
        <begin position="1"/>
        <end position="123"/>
    </location>
</feature>
<feature type="modified residue" description="4-aspartylphosphate" evidence="1">
    <location>
        <position position="56"/>
    </location>
</feature>
<dbReference type="SUPFAM" id="SSF52172">
    <property type="entry name" value="CheY-like"/>
    <property type="match status" value="1"/>
</dbReference>
<dbReference type="EMBL" id="NBTX02000004">
    <property type="protein sequence ID" value="PNL62804.1"/>
    <property type="molecule type" value="Genomic_DNA"/>
</dbReference>
<dbReference type="PANTHER" id="PTHR44520">
    <property type="entry name" value="RESPONSE REGULATOR RCP1-RELATED"/>
    <property type="match status" value="1"/>
</dbReference>
<accession>A0AAX0WWP1</accession>
<name>A0AAX0WWP1_9GAMM</name>
<dbReference type="Pfam" id="PF00072">
    <property type="entry name" value="Response_reg"/>
    <property type="match status" value="1"/>
</dbReference>
<dbReference type="GO" id="GO:0000160">
    <property type="term" value="P:phosphorelay signal transduction system"/>
    <property type="evidence" value="ECO:0007669"/>
    <property type="project" value="InterPro"/>
</dbReference>
<dbReference type="AlphaFoldDB" id="A0AAX0WWP1"/>
<proteinExistence type="predicted"/>
<keyword evidence="1" id="KW-0597">Phosphoprotein</keyword>